<feature type="region of interest" description="Disordered" evidence="1">
    <location>
        <begin position="15"/>
        <end position="72"/>
    </location>
</feature>
<keyword evidence="3" id="KW-1185">Reference proteome</keyword>
<organism evidence="2 3">
    <name type="scientific">Linum trigynum</name>
    <dbReference type="NCBI Taxonomy" id="586398"/>
    <lineage>
        <taxon>Eukaryota</taxon>
        <taxon>Viridiplantae</taxon>
        <taxon>Streptophyta</taxon>
        <taxon>Embryophyta</taxon>
        <taxon>Tracheophyta</taxon>
        <taxon>Spermatophyta</taxon>
        <taxon>Magnoliopsida</taxon>
        <taxon>eudicotyledons</taxon>
        <taxon>Gunneridae</taxon>
        <taxon>Pentapetalae</taxon>
        <taxon>rosids</taxon>
        <taxon>fabids</taxon>
        <taxon>Malpighiales</taxon>
        <taxon>Linaceae</taxon>
        <taxon>Linum</taxon>
    </lineage>
</organism>
<reference evidence="2 3" key="1">
    <citation type="submission" date="2024-04" db="EMBL/GenBank/DDBJ databases">
        <authorList>
            <person name="Fracassetti M."/>
        </authorList>
    </citation>
    <scope>NUCLEOTIDE SEQUENCE [LARGE SCALE GENOMIC DNA]</scope>
</reference>
<evidence type="ECO:0000313" key="2">
    <source>
        <dbReference type="EMBL" id="CAL1361869.1"/>
    </source>
</evidence>
<gene>
    <name evidence="2" type="ORF">LTRI10_LOCUS9194</name>
</gene>
<sequence>MTIWVSKKSHYSNIEPKEKSIPDLAGTGVFDSRPKHRSSENRKDRDAFDPRNLPPLGVFDSPPKLGKMAPWREDGGMREWSDLVLPERRWRRGEKMVPPERRWRRVVVVVSPSE</sequence>
<evidence type="ECO:0000313" key="3">
    <source>
        <dbReference type="Proteomes" id="UP001497516"/>
    </source>
</evidence>
<feature type="compositionally biased region" description="Basic and acidic residues" evidence="1">
    <location>
        <begin position="37"/>
        <end position="49"/>
    </location>
</feature>
<dbReference type="EMBL" id="OZ034814">
    <property type="protein sequence ID" value="CAL1361869.1"/>
    <property type="molecule type" value="Genomic_DNA"/>
</dbReference>
<dbReference type="Proteomes" id="UP001497516">
    <property type="component" value="Chromosome 10"/>
</dbReference>
<accession>A0AAV2CZH6</accession>
<proteinExistence type="predicted"/>
<protein>
    <submittedName>
        <fullName evidence="2">Uncharacterized protein</fullName>
    </submittedName>
</protein>
<evidence type="ECO:0000256" key="1">
    <source>
        <dbReference type="SAM" id="MobiDB-lite"/>
    </source>
</evidence>
<dbReference type="AlphaFoldDB" id="A0AAV2CZH6"/>
<name>A0AAV2CZH6_9ROSI</name>